<keyword evidence="2" id="KW-1185">Reference proteome</keyword>
<dbReference type="EMBL" id="SMLK01000010">
    <property type="protein sequence ID" value="TFY96673.1"/>
    <property type="molecule type" value="Genomic_DNA"/>
</dbReference>
<gene>
    <name evidence="1" type="ORF">EZ216_20020</name>
</gene>
<dbReference type="Proteomes" id="UP000297839">
    <property type="component" value="Unassembled WGS sequence"/>
</dbReference>
<evidence type="ECO:0000313" key="2">
    <source>
        <dbReference type="Proteomes" id="UP000297839"/>
    </source>
</evidence>
<proteinExistence type="predicted"/>
<reference evidence="1 2" key="1">
    <citation type="submission" date="2019-03" db="EMBL/GenBank/DDBJ databases">
        <title>Ramlibacter sp. 18x22-1, whole genome shotgun sequence.</title>
        <authorList>
            <person name="Zhang X."/>
            <person name="Feng G."/>
            <person name="Zhu H."/>
        </authorList>
    </citation>
    <scope>NUCLEOTIDE SEQUENCE [LARGE SCALE GENOMIC DNA]</scope>
    <source>
        <strain evidence="1 2">18x22-1</strain>
    </source>
</reference>
<dbReference type="InterPro" id="IPR022061">
    <property type="entry name" value="DUF3617"/>
</dbReference>
<dbReference type="AlphaFoldDB" id="A0A4Z0BDX9"/>
<sequence>MAWMPSRTSAPTWRNAPWISPSRVVHQQPMPSLPAISGREGPGGASIRLAGFMVGRVGAERLRRFWPPAPRVRIVRMQHCGGSCRRSNPTAPGSWRGAGDTGAMEDEAIARRVRALLGAAALACACCAANAGVDAQPSLKPGLWNLTAVYPDGRSRSSRECVQARTRRDLTTEILSKMQECSSQQYKVVDGKVRFEASCTTFDDEKAAVVVDFSGDLQATFQAAGRITLTKPGGSSKILQPSLSGKYGGTCDPKKYYGTGSNDNG</sequence>
<protein>
    <submittedName>
        <fullName evidence="1">DUF3617 family protein</fullName>
    </submittedName>
</protein>
<dbReference type="Pfam" id="PF12276">
    <property type="entry name" value="DUF3617"/>
    <property type="match status" value="1"/>
</dbReference>
<evidence type="ECO:0000313" key="1">
    <source>
        <dbReference type="EMBL" id="TFY96673.1"/>
    </source>
</evidence>
<comment type="caution">
    <text evidence="1">The sequence shown here is derived from an EMBL/GenBank/DDBJ whole genome shotgun (WGS) entry which is preliminary data.</text>
</comment>
<name>A0A4Z0BDX9_9BURK</name>
<accession>A0A4Z0BDX9</accession>
<organism evidence="1 2">
    <name type="scientific">Ramlibacter humi</name>
    <dbReference type="NCBI Taxonomy" id="2530451"/>
    <lineage>
        <taxon>Bacteria</taxon>
        <taxon>Pseudomonadati</taxon>
        <taxon>Pseudomonadota</taxon>
        <taxon>Betaproteobacteria</taxon>
        <taxon>Burkholderiales</taxon>
        <taxon>Comamonadaceae</taxon>
        <taxon>Ramlibacter</taxon>
    </lineage>
</organism>